<comment type="caution">
    <text evidence="2">The sequence shown here is derived from an EMBL/GenBank/DDBJ whole genome shotgun (WGS) entry which is preliminary data.</text>
</comment>
<dbReference type="InterPro" id="IPR036005">
    <property type="entry name" value="Creatinase/aminopeptidase-like"/>
</dbReference>
<dbReference type="Gene3D" id="3.90.230.10">
    <property type="entry name" value="Creatinase/methionine aminopeptidase superfamily"/>
    <property type="match status" value="1"/>
</dbReference>
<dbReference type="EMBL" id="JAZHOF010000006">
    <property type="protein sequence ID" value="MEJ8573059.1"/>
    <property type="molecule type" value="Genomic_DNA"/>
</dbReference>
<dbReference type="Gene3D" id="3.40.350.10">
    <property type="entry name" value="Creatinase/prolidase N-terminal domain"/>
    <property type="match status" value="1"/>
</dbReference>
<dbReference type="SUPFAM" id="SSF55920">
    <property type="entry name" value="Creatinase/aminopeptidase"/>
    <property type="match status" value="1"/>
</dbReference>
<dbReference type="PANTHER" id="PTHR46112">
    <property type="entry name" value="AMINOPEPTIDASE"/>
    <property type="match status" value="1"/>
</dbReference>
<dbReference type="InterPro" id="IPR000994">
    <property type="entry name" value="Pept_M24"/>
</dbReference>
<feature type="domain" description="Peptidase M24" evidence="1">
    <location>
        <begin position="207"/>
        <end position="416"/>
    </location>
</feature>
<protein>
    <submittedName>
        <fullName evidence="2">Xaa-Pro peptidase family protein</fullName>
    </submittedName>
</protein>
<dbReference type="InterPro" id="IPR029149">
    <property type="entry name" value="Creatin/AminoP/Spt16_N"/>
</dbReference>
<dbReference type="SUPFAM" id="SSF53092">
    <property type="entry name" value="Creatinase/prolidase N-terminal domain"/>
    <property type="match status" value="1"/>
</dbReference>
<sequence>MVDVHTPKIHPHRRPEVVVETLDPGRVGNPAIAEWEAAGLDAPAMDVLRQYRLARIRQQLVERDFGGALLYDPLNIRYATDTSNMQVWCLHNAVRYLFVATEGPTVLFDFHGCGHLSADFPTVTETRPGISWFYFGAGEDERERAAQWATELADLMRAHGGGNRRLAVDKCDQLGIAALVAEGLEPHSSQSFVEEARKIKHPEEIRAMRRAIHACEAGMTAMWRSLEPGMTENQLWSILHRENIARGGEWIETRLLASGPRTNPWFQECSDRVIEAGDVVSFDTDLIGPYGYCCDISRAWVAGSNRPSNAQAVLHAVATEQIAFNMDLLKPGMGFREFAEKSYRLSDDYMPNRYSCVVHGVGLCDEYPSVAYPQDTKKGGYDGVFEPGMCVCFESYVGAVGGSEGVKLENQAFITETGIEVLDRFPMDLVPEV</sequence>
<dbReference type="RefSeq" id="WP_340330749.1">
    <property type="nucleotide sequence ID" value="NZ_JAZHOF010000006.1"/>
</dbReference>
<dbReference type="Pfam" id="PF00557">
    <property type="entry name" value="Peptidase_M24"/>
    <property type="match status" value="1"/>
</dbReference>
<evidence type="ECO:0000259" key="1">
    <source>
        <dbReference type="Pfam" id="PF00557"/>
    </source>
</evidence>
<dbReference type="CDD" id="cd01066">
    <property type="entry name" value="APP_MetAP"/>
    <property type="match status" value="1"/>
</dbReference>
<evidence type="ECO:0000313" key="2">
    <source>
        <dbReference type="EMBL" id="MEJ8573059.1"/>
    </source>
</evidence>
<dbReference type="AlphaFoldDB" id="A0AAW9RHA9"/>
<gene>
    <name evidence="2" type="ORF">V3328_16325</name>
</gene>
<organism evidence="2 3">
    <name type="scientific">Microbaculum marinum</name>
    <dbReference type="NCBI Taxonomy" id="1764581"/>
    <lineage>
        <taxon>Bacteria</taxon>
        <taxon>Pseudomonadati</taxon>
        <taxon>Pseudomonadota</taxon>
        <taxon>Alphaproteobacteria</taxon>
        <taxon>Hyphomicrobiales</taxon>
        <taxon>Tepidamorphaceae</taxon>
        <taxon>Microbaculum</taxon>
    </lineage>
</organism>
<dbReference type="PANTHER" id="PTHR46112:SF2">
    <property type="entry name" value="XAA-PRO AMINOPEPTIDASE P-RELATED"/>
    <property type="match status" value="1"/>
</dbReference>
<name>A0AAW9RHA9_9HYPH</name>
<accession>A0AAW9RHA9</accession>
<keyword evidence="3" id="KW-1185">Reference proteome</keyword>
<dbReference type="Proteomes" id="UP001378188">
    <property type="component" value="Unassembled WGS sequence"/>
</dbReference>
<proteinExistence type="predicted"/>
<dbReference type="InterPro" id="IPR050659">
    <property type="entry name" value="Peptidase_M24B"/>
</dbReference>
<reference evidence="2 3" key="1">
    <citation type="submission" date="2024-02" db="EMBL/GenBank/DDBJ databases">
        <title>Genome analysis and characterization of Microbaculum marinisediminis sp. nov., isolated from marine sediment.</title>
        <authorList>
            <person name="Du Z.-J."/>
            <person name="Ye Y.-Q."/>
            <person name="Zhang Z.-R."/>
            <person name="Yuan S.-M."/>
            <person name="Zhang X.-Y."/>
        </authorList>
    </citation>
    <scope>NUCLEOTIDE SEQUENCE [LARGE SCALE GENOMIC DNA]</scope>
    <source>
        <strain evidence="2 3">SDUM1044001</strain>
    </source>
</reference>
<evidence type="ECO:0000313" key="3">
    <source>
        <dbReference type="Proteomes" id="UP001378188"/>
    </source>
</evidence>